<feature type="transmembrane region" description="Helical" evidence="1">
    <location>
        <begin position="244"/>
        <end position="261"/>
    </location>
</feature>
<dbReference type="InterPro" id="IPR052966">
    <property type="entry name" value="Beta-lactamase_Reg"/>
</dbReference>
<evidence type="ECO:0000256" key="1">
    <source>
        <dbReference type="SAM" id="Phobius"/>
    </source>
</evidence>
<dbReference type="PANTHER" id="PTHR38684:SF1">
    <property type="entry name" value="PROTEIN AMPE"/>
    <property type="match status" value="1"/>
</dbReference>
<sequence length="262" mass="29397">MIVFSLFIALVLERLRITPEGWQVNDAARRFDTWLSEHETYGKARGHATFGPFLLLLPAFLLAVLMLFNISGFAILLLNILVLTLAFNCRPYREALKRWYLATERDDTESQATARRELLPDDSALSLGQQLVWLNFRYFFAVIVWFILLGAPGVLGYIFLRANAERISRFMGWVDWLPVRIAGVAFLLVGHFSNALQPWLSSLKATPDNQDVLLSLAEAAEAFPGDSEEESAEPQAMLGLARRATIILLVAVAVATLMGWLV</sequence>
<dbReference type="GO" id="GO:0046677">
    <property type="term" value="P:response to antibiotic"/>
    <property type="evidence" value="ECO:0007669"/>
    <property type="project" value="TreeGrafter"/>
</dbReference>
<evidence type="ECO:0000313" key="3">
    <source>
        <dbReference type="Proteomes" id="UP000286976"/>
    </source>
</evidence>
<keyword evidence="3" id="KW-1185">Reference proteome</keyword>
<reference evidence="2 3" key="1">
    <citation type="journal article" date="2011" name="Front. Microbiol.">
        <title>Genomic signatures of strain selection and enhancement in Bacillus atrophaeus var. globigii, a historical biowarfare simulant.</title>
        <authorList>
            <person name="Gibbons H.S."/>
            <person name="Broomall S.M."/>
            <person name="McNew L.A."/>
            <person name="Daligault H."/>
            <person name="Chapman C."/>
            <person name="Bruce D."/>
            <person name="Karavis M."/>
            <person name="Krepps M."/>
            <person name="McGregor P.A."/>
            <person name="Hong C."/>
            <person name="Park K.H."/>
            <person name="Akmal A."/>
            <person name="Feldman A."/>
            <person name="Lin J.S."/>
            <person name="Chang W.E."/>
            <person name="Higgs B.W."/>
            <person name="Demirev P."/>
            <person name="Lindquist J."/>
            <person name="Liem A."/>
            <person name="Fochler E."/>
            <person name="Read T.D."/>
            <person name="Tapia R."/>
            <person name="Johnson S."/>
            <person name="Bishop-Lilly K.A."/>
            <person name="Detter C."/>
            <person name="Han C."/>
            <person name="Sozhamannan S."/>
            <person name="Rosenzweig C.N."/>
            <person name="Skowronski E.W."/>
        </authorList>
    </citation>
    <scope>NUCLEOTIDE SEQUENCE [LARGE SCALE GENOMIC DNA]</scope>
    <source>
        <strain evidence="2 3">AIT1</strain>
    </source>
</reference>
<evidence type="ECO:0008006" key="4">
    <source>
        <dbReference type="Google" id="ProtNLM"/>
    </source>
</evidence>
<dbReference type="OrthoDB" id="9811967at2"/>
<feature type="transmembrane region" description="Helical" evidence="1">
    <location>
        <begin position="59"/>
        <end position="87"/>
    </location>
</feature>
<comment type="caution">
    <text evidence="2">The sequence shown here is derived from an EMBL/GenBank/DDBJ whole genome shotgun (WGS) entry which is preliminary data.</text>
</comment>
<proteinExistence type="predicted"/>
<protein>
    <recommendedName>
        <fullName evidence="4">Regulatory signaling modulator protein AmpE</fullName>
    </recommendedName>
</protein>
<dbReference type="EMBL" id="PIPQ01000002">
    <property type="protein sequence ID" value="RUO42905.1"/>
    <property type="molecule type" value="Genomic_DNA"/>
</dbReference>
<gene>
    <name evidence="2" type="ORF">CWE15_05760</name>
</gene>
<dbReference type="Proteomes" id="UP000286976">
    <property type="component" value="Unassembled WGS sequence"/>
</dbReference>
<dbReference type="AlphaFoldDB" id="A0A432X7T4"/>
<dbReference type="GO" id="GO:0005886">
    <property type="term" value="C:plasma membrane"/>
    <property type="evidence" value="ECO:0007669"/>
    <property type="project" value="TreeGrafter"/>
</dbReference>
<accession>A0A432X7T4</accession>
<name>A0A432X7T4_9GAMM</name>
<dbReference type="PANTHER" id="PTHR38684">
    <property type="entry name" value="PROTEIN AMPE"/>
    <property type="match status" value="1"/>
</dbReference>
<dbReference type="Pfam" id="PF17113">
    <property type="entry name" value="AmpE"/>
    <property type="match status" value="1"/>
</dbReference>
<dbReference type="InterPro" id="IPR031347">
    <property type="entry name" value="AmpE"/>
</dbReference>
<dbReference type="RefSeq" id="WP_126757120.1">
    <property type="nucleotide sequence ID" value="NZ_PIPQ01000002.1"/>
</dbReference>
<organism evidence="2 3">
    <name type="scientific">Aliidiomarina taiwanensis</name>
    <dbReference type="NCBI Taxonomy" id="946228"/>
    <lineage>
        <taxon>Bacteria</taxon>
        <taxon>Pseudomonadati</taxon>
        <taxon>Pseudomonadota</taxon>
        <taxon>Gammaproteobacteria</taxon>
        <taxon>Alteromonadales</taxon>
        <taxon>Idiomarinaceae</taxon>
        <taxon>Aliidiomarina</taxon>
    </lineage>
</organism>
<keyword evidence="1" id="KW-0472">Membrane</keyword>
<feature type="transmembrane region" description="Helical" evidence="1">
    <location>
        <begin position="179"/>
        <end position="196"/>
    </location>
</feature>
<keyword evidence="1" id="KW-1133">Transmembrane helix</keyword>
<keyword evidence="1" id="KW-0812">Transmembrane</keyword>
<feature type="transmembrane region" description="Helical" evidence="1">
    <location>
        <begin position="138"/>
        <end position="159"/>
    </location>
</feature>
<evidence type="ECO:0000313" key="2">
    <source>
        <dbReference type="EMBL" id="RUO42905.1"/>
    </source>
</evidence>